<dbReference type="EMBL" id="BKCP01005172">
    <property type="protein sequence ID" value="GER36369.1"/>
    <property type="molecule type" value="Genomic_DNA"/>
</dbReference>
<evidence type="ECO:0000256" key="2">
    <source>
        <dbReference type="ARBA" id="ARBA00022598"/>
    </source>
</evidence>
<evidence type="ECO:0000259" key="4">
    <source>
        <dbReference type="Pfam" id="PF23572"/>
    </source>
</evidence>
<evidence type="ECO:0000256" key="1">
    <source>
        <dbReference type="ARBA" id="ARBA00008068"/>
    </source>
</evidence>
<proteinExistence type="inferred from homology"/>
<dbReference type="InterPro" id="IPR004993">
    <property type="entry name" value="GH3"/>
</dbReference>
<feature type="domain" description="GH3 middle" evidence="3">
    <location>
        <begin position="65"/>
        <end position="132"/>
    </location>
</feature>
<feature type="non-terminal residue" evidence="5">
    <location>
        <position position="287"/>
    </location>
</feature>
<dbReference type="InterPro" id="IPR055377">
    <property type="entry name" value="GH3_M"/>
</dbReference>
<dbReference type="GO" id="GO:0016881">
    <property type="term" value="F:acid-amino acid ligase activity"/>
    <property type="evidence" value="ECO:0007669"/>
    <property type="project" value="TreeGrafter"/>
</dbReference>
<evidence type="ECO:0000259" key="3">
    <source>
        <dbReference type="Pfam" id="PF23571"/>
    </source>
</evidence>
<organism evidence="5 6">
    <name type="scientific">Striga asiatica</name>
    <name type="common">Asiatic witchweed</name>
    <name type="synonym">Buchnera asiatica</name>
    <dbReference type="NCBI Taxonomy" id="4170"/>
    <lineage>
        <taxon>Eukaryota</taxon>
        <taxon>Viridiplantae</taxon>
        <taxon>Streptophyta</taxon>
        <taxon>Embryophyta</taxon>
        <taxon>Tracheophyta</taxon>
        <taxon>Spermatophyta</taxon>
        <taxon>Magnoliopsida</taxon>
        <taxon>eudicotyledons</taxon>
        <taxon>Gunneridae</taxon>
        <taxon>Pentapetalae</taxon>
        <taxon>asterids</taxon>
        <taxon>lamiids</taxon>
        <taxon>Lamiales</taxon>
        <taxon>Orobanchaceae</taxon>
        <taxon>Buchnereae</taxon>
        <taxon>Striga</taxon>
    </lineage>
</organism>
<protein>
    <submittedName>
        <fullName evidence="5">Auxin-responsive GH3 family protein</fullName>
    </submittedName>
</protein>
<comment type="caution">
    <text evidence="5">The sequence shown here is derived from an EMBL/GenBank/DDBJ whole genome shotgun (WGS) entry which is preliminary data.</text>
</comment>
<dbReference type="Pfam" id="PF23572">
    <property type="entry name" value="GH3_C"/>
    <property type="match status" value="1"/>
</dbReference>
<name>A0A5A7PU71_STRAF</name>
<dbReference type="GO" id="GO:0005737">
    <property type="term" value="C:cytoplasm"/>
    <property type="evidence" value="ECO:0007669"/>
    <property type="project" value="TreeGrafter"/>
</dbReference>
<dbReference type="Pfam" id="PF23571">
    <property type="entry name" value="GH3_M"/>
    <property type="match status" value="1"/>
</dbReference>
<feature type="domain" description="GH3 C-terminal" evidence="4">
    <location>
        <begin position="148"/>
        <end position="266"/>
    </location>
</feature>
<dbReference type="PANTHER" id="PTHR31901">
    <property type="entry name" value="GH3 DOMAIN-CONTAINING PROTEIN"/>
    <property type="match status" value="1"/>
</dbReference>
<keyword evidence="6" id="KW-1185">Reference proteome</keyword>
<dbReference type="Proteomes" id="UP000325081">
    <property type="component" value="Unassembled WGS sequence"/>
</dbReference>
<evidence type="ECO:0000313" key="5">
    <source>
        <dbReference type="EMBL" id="GER36369.1"/>
    </source>
</evidence>
<accession>A0A5A7PU71</accession>
<reference evidence="6" key="1">
    <citation type="journal article" date="2019" name="Curr. Biol.">
        <title>Genome Sequence of Striga asiatica Provides Insight into the Evolution of Plant Parasitism.</title>
        <authorList>
            <person name="Yoshida S."/>
            <person name="Kim S."/>
            <person name="Wafula E.K."/>
            <person name="Tanskanen J."/>
            <person name="Kim Y.M."/>
            <person name="Honaas L."/>
            <person name="Yang Z."/>
            <person name="Spallek T."/>
            <person name="Conn C.E."/>
            <person name="Ichihashi Y."/>
            <person name="Cheong K."/>
            <person name="Cui S."/>
            <person name="Der J.P."/>
            <person name="Gundlach H."/>
            <person name="Jiao Y."/>
            <person name="Hori C."/>
            <person name="Ishida J.K."/>
            <person name="Kasahara H."/>
            <person name="Kiba T."/>
            <person name="Kim M.S."/>
            <person name="Koo N."/>
            <person name="Laohavisit A."/>
            <person name="Lee Y.H."/>
            <person name="Lumba S."/>
            <person name="McCourt P."/>
            <person name="Mortimer J.C."/>
            <person name="Mutuku J.M."/>
            <person name="Nomura T."/>
            <person name="Sasaki-Sekimoto Y."/>
            <person name="Seto Y."/>
            <person name="Wang Y."/>
            <person name="Wakatake T."/>
            <person name="Sakakibara H."/>
            <person name="Demura T."/>
            <person name="Yamaguchi S."/>
            <person name="Yoneyama K."/>
            <person name="Manabe R.I."/>
            <person name="Nelson D.C."/>
            <person name="Schulman A.H."/>
            <person name="Timko M.P."/>
            <person name="dePamphilis C.W."/>
            <person name="Choi D."/>
            <person name="Shirasu K."/>
        </authorList>
    </citation>
    <scope>NUCLEOTIDE SEQUENCE [LARGE SCALE GENOMIC DNA]</scope>
    <source>
        <strain evidence="6">cv. UVA1</strain>
    </source>
</reference>
<dbReference type="InterPro" id="IPR055378">
    <property type="entry name" value="GH3_C"/>
</dbReference>
<evidence type="ECO:0000313" key="6">
    <source>
        <dbReference type="Proteomes" id="UP000325081"/>
    </source>
</evidence>
<feature type="non-terminal residue" evidence="5">
    <location>
        <position position="1"/>
    </location>
</feature>
<sequence length="287" mass="32445">SGTTSEPKLIPWTKELLDRSVLLCSLNDPIIEHGGLPIVSTVYASSESFLGINLDPICKPSEVSYTFMPFLAYFEFMPHDQSEPVDLVNVQIGREYEVLLTTPAGLYRYRLGDIVRVTGFYNSAPQFRFVRRKDVVLNIDWEKTKETELQAAVGNASQLLLQSDARLLDYTSRTDTASVPGHYVVYWELLAKDSGGVPSDEVLEQCCLVMEESFNSVYRMLRESSIGPLELRVVKKGTFEEMMECAISRGASVSQYKVPRCVRDKEMVSRLDSRVVSRHFSTYVPRA</sequence>
<dbReference type="OrthoDB" id="10004661at2759"/>
<keyword evidence="2" id="KW-0436">Ligase</keyword>
<dbReference type="AlphaFoldDB" id="A0A5A7PU71"/>
<gene>
    <name evidence="5" type="ORF">STAS_12700</name>
</gene>
<comment type="similarity">
    <text evidence="1">Belongs to the IAA-amido conjugating enzyme family.</text>
</comment>
<dbReference type="PANTHER" id="PTHR31901:SF96">
    <property type="entry name" value="INDOLE-3-ACETIC ACID-AMIDO SYNTHETASE GH3.1-RELATED"/>
    <property type="match status" value="1"/>
</dbReference>